<proteinExistence type="predicted"/>
<sequence length="93" mass="10251">MQRFYLHLNYLHDFIADPGGCEYPDLQTARSEALQGTRDLAADCLRSGEEFKLLSVRVCNADGDMLDEVFVQEALEGIIPGSAMPSAQMVANI</sequence>
<dbReference type="Pfam" id="PF21834">
    <property type="entry name" value="DUF6894"/>
    <property type="match status" value="1"/>
</dbReference>
<feature type="domain" description="DUF6894" evidence="1">
    <location>
        <begin position="3"/>
        <end position="69"/>
    </location>
</feature>
<evidence type="ECO:0000313" key="3">
    <source>
        <dbReference type="Proteomes" id="UP000039660"/>
    </source>
</evidence>
<name>A0A0T7GYE8_NEOGA</name>
<reference evidence="2 3" key="1">
    <citation type="submission" date="2014-08" db="EMBL/GenBank/DDBJ databases">
        <authorList>
            <person name="Chen Y.-H."/>
        </authorList>
    </citation>
    <scope>NUCLEOTIDE SEQUENCE [LARGE SCALE GENOMIC DNA]</scope>
</reference>
<dbReference type="InterPro" id="IPR054189">
    <property type="entry name" value="DUF6894"/>
</dbReference>
<evidence type="ECO:0000259" key="1">
    <source>
        <dbReference type="Pfam" id="PF21834"/>
    </source>
</evidence>
<protein>
    <recommendedName>
        <fullName evidence="1">DUF6894 domain-containing protein</fullName>
    </recommendedName>
</protein>
<accession>A0A0T7GYE8</accession>
<organism evidence="2 3">
    <name type="scientific">Neorhizobium galegae bv. officinalis</name>
    <dbReference type="NCBI Taxonomy" id="323656"/>
    <lineage>
        <taxon>Bacteria</taxon>
        <taxon>Pseudomonadati</taxon>
        <taxon>Pseudomonadota</taxon>
        <taxon>Alphaproteobacteria</taxon>
        <taxon>Hyphomicrobiales</taxon>
        <taxon>Rhizobiaceae</taxon>
        <taxon>Rhizobium/Agrobacterium group</taxon>
        <taxon>Neorhizobium</taxon>
    </lineage>
</organism>
<gene>
    <name evidence="2" type="ORF">NGAL_HAMBI1189_44240</name>
</gene>
<dbReference type="EMBL" id="CCRK01000012">
    <property type="protein sequence ID" value="CDZ52319.1"/>
    <property type="molecule type" value="Genomic_DNA"/>
</dbReference>
<dbReference type="RefSeq" id="WP_046637261.1">
    <property type="nucleotide sequence ID" value="NZ_CCRK01000012.1"/>
</dbReference>
<evidence type="ECO:0000313" key="2">
    <source>
        <dbReference type="EMBL" id="CDZ52319.1"/>
    </source>
</evidence>
<dbReference type="AlphaFoldDB" id="A0A0T7GYE8"/>
<dbReference type="Proteomes" id="UP000039660">
    <property type="component" value="Unassembled WGS sequence"/>
</dbReference>